<gene>
    <name evidence="1" type="ORF">ACFFR3_48410</name>
</gene>
<dbReference type="EMBL" id="JBHMCF010000061">
    <property type="protein sequence ID" value="MFB9477369.1"/>
    <property type="molecule type" value="Genomic_DNA"/>
</dbReference>
<reference evidence="1 2" key="1">
    <citation type="submission" date="2024-09" db="EMBL/GenBank/DDBJ databases">
        <authorList>
            <person name="Sun Q."/>
            <person name="Mori K."/>
        </authorList>
    </citation>
    <scope>NUCLEOTIDE SEQUENCE [LARGE SCALE GENOMIC DNA]</scope>
    <source>
        <strain evidence="1 2">JCM 3324</strain>
    </source>
</reference>
<evidence type="ECO:0000313" key="1">
    <source>
        <dbReference type="EMBL" id="MFB9477369.1"/>
    </source>
</evidence>
<evidence type="ECO:0000313" key="2">
    <source>
        <dbReference type="Proteomes" id="UP001589568"/>
    </source>
</evidence>
<keyword evidence="2" id="KW-1185">Reference proteome</keyword>
<proteinExistence type="predicted"/>
<comment type="caution">
    <text evidence="1">The sequence shown here is derived from an EMBL/GenBank/DDBJ whole genome shotgun (WGS) entry which is preliminary data.</text>
</comment>
<accession>A0ABV5P600</accession>
<dbReference type="Proteomes" id="UP001589568">
    <property type="component" value="Unassembled WGS sequence"/>
</dbReference>
<organism evidence="1 2">
    <name type="scientific">Nonomuraea salmonea</name>
    <dbReference type="NCBI Taxonomy" id="46181"/>
    <lineage>
        <taxon>Bacteria</taxon>
        <taxon>Bacillati</taxon>
        <taxon>Actinomycetota</taxon>
        <taxon>Actinomycetes</taxon>
        <taxon>Streptosporangiales</taxon>
        <taxon>Streptosporangiaceae</taxon>
        <taxon>Nonomuraea</taxon>
    </lineage>
</organism>
<name>A0ABV5P600_9ACTN</name>
<sequence>MHRIRARADSKVTKELINAFKRMTGKENILFEVADAALGNPDDPVRAVILPAVTGGEQPLKGLVHEFTTKGPAYRTTVQHAACLLRQSLQAWPHRAAGHVEGAIGPQHVKSGHNHCGLITVGGRASVRPTPERPG</sequence>
<protein>
    <submittedName>
        <fullName evidence="1">Uncharacterized protein</fullName>
    </submittedName>
</protein>